<dbReference type="RefSeq" id="WP_220618790.1">
    <property type="nucleotide sequence ID" value="NZ_RKLR01000004.1"/>
</dbReference>
<dbReference type="SUPFAM" id="SSF82689">
    <property type="entry name" value="Mechanosensitive channel protein MscS (YggB), C-terminal domain"/>
    <property type="match status" value="1"/>
</dbReference>
<comment type="caution">
    <text evidence="11">The sequence shown here is derived from an EMBL/GenBank/DDBJ whole genome shotgun (WGS) entry which is preliminary data.</text>
</comment>
<dbReference type="AlphaFoldDB" id="A0AAW4PU81"/>
<dbReference type="Gene3D" id="2.30.30.60">
    <property type="match status" value="1"/>
</dbReference>
<dbReference type="InterPro" id="IPR045275">
    <property type="entry name" value="MscS_archaea/bacteria_type"/>
</dbReference>
<evidence type="ECO:0000256" key="7">
    <source>
        <dbReference type="SAM" id="MobiDB-lite"/>
    </source>
</evidence>
<evidence type="ECO:0000313" key="12">
    <source>
        <dbReference type="Proteomes" id="UP001430377"/>
    </source>
</evidence>
<keyword evidence="6 8" id="KW-0472">Membrane</keyword>
<dbReference type="InterPro" id="IPR006685">
    <property type="entry name" value="MscS_channel_2nd"/>
</dbReference>
<feature type="transmembrane region" description="Helical" evidence="8">
    <location>
        <begin position="60"/>
        <end position="81"/>
    </location>
</feature>
<keyword evidence="12" id="KW-1185">Reference proteome</keyword>
<dbReference type="PANTHER" id="PTHR30221">
    <property type="entry name" value="SMALL-CONDUCTANCE MECHANOSENSITIVE CHANNEL"/>
    <property type="match status" value="1"/>
</dbReference>
<evidence type="ECO:0000256" key="2">
    <source>
        <dbReference type="ARBA" id="ARBA00008017"/>
    </source>
</evidence>
<dbReference type="Gene3D" id="1.10.287.1260">
    <property type="match status" value="1"/>
</dbReference>
<dbReference type="Gene3D" id="3.30.70.100">
    <property type="match status" value="1"/>
</dbReference>
<dbReference type="InterPro" id="IPR049278">
    <property type="entry name" value="MS_channel_C"/>
</dbReference>
<dbReference type="GO" id="GO:0005886">
    <property type="term" value="C:plasma membrane"/>
    <property type="evidence" value="ECO:0007669"/>
    <property type="project" value="UniProtKB-SubCell"/>
</dbReference>
<dbReference type="InterPro" id="IPR023408">
    <property type="entry name" value="MscS_beta-dom_sf"/>
</dbReference>
<proteinExistence type="inferred from homology"/>
<evidence type="ECO:0000259" key="10">
    <source>
        <dbReference type="Pfam" id="PF21082"/>
    </source>
</evidence>
<evidence type="ECO:0000256" key="5">
    <source>
        <dbReference type="ARBA" id="ARBA00022989"/>
    </source>
</evidence>
<evidence type="ECO:0000256" key="6">
    <source>
        <dbReference type="ARBA" id="ARBA00023136"/>
    </source>
</evidence>
<feature type="domain" description="Mechanosensitive ion channel MscS" evidence="9">
    <location>
        <begin position="107"/>
        <end position="173"/>
    </location>
</feature>
<dbReference type="SUPFAM" id="SSF50182">
    <property type="entry name" value="Sm-like ribonucleoproteins"/>
    <property type="match status" value="1"/>
</dbReference>
<dbReference type="EMBL" id="RKLR01000004">
    <property type="protein sequence ID" value="MBX0323827.1"/>
    <property type="molecule type" value="Genomic_DNA"/>
</dbReference>
<dbReference type="InterPro" id="IPR006686">
    <property type="entry name" value="MscS_channel_CS"/>
</dbReference>
<evidence type="ECO:0000256" key="4">
    <source>
        <dbReference type="ARBA" id="ARBA00022692"/>
    </source>
</evidence>
<dbReference type="PANTHER" id="PTHR30221:SF1">
    <property type="entry name" value="SMALL-CONDUCTANCE MECHANOSENSITIVE CHANNEL"/>
    <property type="match status" value="1"/>
</dbReference>
<evidence type="ECO:0000313" key="11">
    <source>
        <dbReference type="EMBL" id="MBX0323827.1"/>
    </source>
</evidence>
<dbReference type="Pfam" id="PF00924">
    <property type="entry name" value="MS_channel_2nd"/>
    <property type="match status" value="1"/>
</dbReference>
<comment type="similarity">
    <text evidence="2">Belongs to the MscS (TC 1.A.23) family.</text>
</comment>
<feature type="transmembrane region" description="Helical" evidence="8">
    <location>
        <begin position="25"/>
        <end position="48"/>
    </location>
</feature>
<dbReference type="PROSITE" id="PS01246">
    <property type="entry name" value="UPF0003"/>
    <property type="match status" value="1"/>
</dbReference>
<feature type="region of interest" description="Disordered" evidence="7">
    <location>
        <begin position="265"/>
        <end position="287"/>
    </location>
</feature>
<evidence type="ECO:0000256" key="1">
    <source>
        <dbReference type="ARBA" id="ARBA00004651"/>
    </source>
</evidence>
<keyword evidence="3" id="KW-1003">Cell membrane</keyword>
<dbReference type="Proteomes" id="UP001430377">
    <property type="component" value="Unassembled WGS sequence"/>
</dbReference>
<sequence>MQFSGTFPGDITETYVQLANDGAEFLAVAALLYAIGRLIVVPSARWALERSQFNRTVVSALVSATHLLVVVVTVVVAASLAGFRGSLAGSTLIAAGITVAVGLAAQDVLGNFVSGAFIVTDPDLNVGDTIEWDGKQGTVVDIDLRVTRVRTPDNERIVVPNTTLATTAVTNHTSTDPVGISYEFGVDYETDLYEVEAIIRNVARDLDHVHEKPAPSVAVSELTGSSVLLIGRVWLPVERKNRALSVESAFVRGVHEACRAEGIDLSESPHTELSGEVTVHESVAPAE</sequence>
<keyword evidence="4 8" id="KW-0812">Transmembrane</keyword>
<name>A0AAW4PU81_9EURY</name>
<dbReference type="GO" id="GO:0008381">
    <property type="term" value="F:mechanosensitive monoatomic ion channel activity"/>
    <property type="evidence" value="ECO:0007669"/>
    <property type="project" value="InterPro"/>
</dbReference>
<gene>
    <name evidence="11" type="ORF">EGH21_12380</name>
</gene>
<keyword evidence="5 8" id="KW-1133">Transmembrane helix</keyword>
<evidence type="ECO:0000256" key="8">
    <source>
        <dbReference type="SAM" id="Phobius"/>
    </source>
</evidence>
<protein>
    <submittedName>
        <fullName evidence="11">Mechanosensitive ion channel family protein</fullName>
    </submittedName>
</protein>
<reference evidence="11 12" key="1">
    <citation type="submission" date="2021-06" db="EMBL/GenBank/DDBJ databases">
        <title>Halomicroarcula sp. a new haloarchaeum isolated from saline soil.</title>
        <authorList>
            <person name="Duran-Viseras A."/>
            <person name="Sanchez-Porro C."/>
            <person name="Ventosa A."/>
        </authorList>
    </citation>
    <scope>NUCLEOTIDE SEQUENCE [LARGE SCALE GENOMIC DNA]</scope>
    <source>
        <strain evidence="11 12">F13</strain>
    </source>
</reference>
<evidence type="ECO:0000259" key="9">
    <source>
        <dbReference type="Pfam" id="PF00924"/>
    </source>
</evidence>
<comment type="subcellular location">
    <subcellularLocation>
        <location evidence="1">Cell membrane</location>
        <topology evidence="1">Multi-pass membrane protein</topology>
    </subcellularLocation>
</comment>
<dbReference type="InterPro" id="IPR010920">
    <property type="entry name" value="LSM_dom_sf"/>
</dbReference>
<dbReference type="InterPro" id="IPR011066">
    <property type="entry name" value="MscS_channel_C_sf"/>
</dbReference>
<accession>A0AAW4PU81</accession>
<feature type="domain" description="Mechanosensitive ion channel MscS C-terminal" evidence="10">
    <location>
        <begin position="181"/>
        <end position="264"/>
    </location>
</feature>
<dbReference type="Pfam" id="PF21082">
    <property type="entry name" value="MS_channel_3rd"/>
    <property type="match status" value="1"/>
</dbReference>
<evidence type="ECO:0000256" key="3">
    <source>
        <dbReference type="ARBA" id="ARBA00022475"/>
    </source>
</evidence>
<organism evidence="11 12">
    <name type="scientific">Haloarcula rubra</name>
    <dbReference type="NCBI Taxonomy" id="2487747"/>
    <lineage>
        <taxon>Archaea</taxon>
        <taxon>Methanobacteriati</taxon>
        <taxon>Methanobacteriota</taxon>
        <taxon>Stenosarchaea group</taxon>
        <taxon>Halobacteria</taxon>
        <taxon>Halobacteriales</taxon>
        <taxon>Haloarculaceae</taxon>
        <taxon>Haloarcula</taxon>
    </lineage>
</organism>